<evidence type="ECO:0000313" key="5">
    <source>
        <dbReference type="EMBL" id="RAI77677.1"/>
    </source>
</evidence>
<protein>
    <recommendedName>
        <fullName evidence="4">HTH araC/xylS-type domain-containing protein</fullName>
    </recommendedName>
</protein>
<evidence type="ECO:0000256" key="3">
    <source>
        <dbReference type="ARBA" id="ARBA00023163"/>
    </source>
</evidence>
<evidence type="ECO:0000256" key="2">
    <source>
        <dbReference type="ARBA" id="ARBA00023125"/>
    </source>
</evidence>
<organism evidence="5 6">
    <name type="scientific">Spirosoma telluris</name>
    <dbReference type="NCBI Taxonomy" id="2183553"/>
    <lineage>
        <taxon>Bacteria</taxon>
        <taxon>Pseudomonadati</taxon>
        <taxon>Bacteroidota</taxon>
        <taxon>Cytophagia</taxon>
        <taxon>Cytophagales</taxon>
        <taxon>Cytophagaceae</taxon>
        <taxon>Spirosoma</taxon>
    </lineage>
</organism>
<dbReference type="Pfam" id="PF12833">
    <property type="entry name" value="HTH_18"/>
    <property type="match status" value="1"/>
</dbReference>
<name>A0A327NR07_9BACT</name>
<dbReference type="InterPro" id="IPR003313">
    <property type="entry name" value="AraC-bd"/>
</dbReference>
<dbReference type="GO" id="GO:0043565">
    <property type="term" value="F:sequence-specific DNA binding"/>
    <property type="evidence" value="ECO:0007669"/>
    <property type="project" value="InterPro"/>
</dbReference>
<reference evidence="5 6" key="1">
    <citation type="submission" date="2018-06" db="EMBL/GenBank/DDBJ databases">
        <title>Spirosoma sp. HMF3257 Genome sequencing and assembly.</title>
        <authorList>
            <person name="Kang H."/>
            <person name="Cha I."/>
            <person name="Kim H."/>
            <person name="Kang J."/>
            <person name="Joh K."/>
        </authorList>
    </citation>
    <scope>NUCLEOTIDE SEQUENCE [LARGE SCALE GENOMIC DNA]</scope>
    <source>
        <strain evidence="5 6">HMF3257</strain>
    </source>
</reference>
<dbReference type="InterPro" id="IPR018060">
    <property type="entry name" value="HTH_AraC"/>
</dbReference>
<gene>
    <name evidence="5" type="ORF">HMF3257_32450</name>
</gene>
<dbReference type="PANTHER" id="PTHR11019">
    <property type="entry name" value="HTH-TYPE TRANSCRIPTIONAL REGULATOR NIMR"/>
    <property type="match status" value="1"/>
</dbReference>
<dbReference type="SUPFAM" id="SSF46689">
    <property type="entry name" value="Homeodomain-like"/>
    <property type="match status" value="2"/>
</dbReference>
<accession>A0A327NR07</accession>
<dbReference type="PROSITE" id="PS01124">
    <property type="entry name" value="HTH_ARAC_FAMILY_2"/>
    <property type="match status" value="1"/>
</dbReference>
<feature type="domain" description="HTH araC/xylS-type" evidence="4">
    <location>
        <begin position="174"/>
        <end position="272"/>
    </location>
</feature>
<keyword evidence="3" id="KW-0804">Transcription</keyword>
<comment type="caution">
    <text evidence="5">The sequence shown here is derived from an EMBL/GenBank/DDBJ whole genome shotgun (WGS) entry which is preliminary data.</text>
</comment>
<sequence length="277" mass="31691">MSEKDNVLFVSAMTRKPVSCASISADKPAFVYHQKLGRFHSDWHQHPWSQFVYAENGFIHIHVADKKVLLPSWYGAWLPPNTLHEIWSDSPSLCIRAICFSVDAPISCLSHELAVFPVSPLLKEMIRYTEKWNERGQKDAQETTFLHALQDLLPEEMTKSIKVCLPSTSHEKLAQLLAYLQKHLHEKLSIDFLAHEFGFSVRTLSRLFIQQLGVSFSSYCKLARIMKALELMETGNDNVSQIACAVGYESLATFSNNFLEICGNRPLYFINKRRGQR</sequence>
<keyword evidence="1" id="KW-0805">Transcription regulation</keyword>
<dbReference type="EMBL" id="QLII01000001">
    <property type="protein sequence ID" value="RAI77677.1"/>
    <property type="molecule type" value="Genomic_DNA"/>
</dbReference>
<dbReference type="RefSeq" id="WP_111348550.1">
    <property type="nucleotide sequence ID" value="NZ_QLII01000001.1"/>
</dbReference>
<keyword evidence="2" id="KW-0238">DNA-binding</keyword>
<dbReference type="InterPro" id="IPR009057">
    <property type="entry name" value="Homeodomain-like_sf"/>
</dbReference>
<keyword evidence="6" id="KW-1185">Reference proteome</keyword>
<dbReference type="InterPro" id="IPR011051">
    <property type="entry name" value="RmlC_Cupin_sf"/>
</dbReference>
<dbReference type="SMART" id="SM00342">
    <property type="entry name" value="HTH_ARAC"/>
    <property type="match status" value="1"/>
</dbReference>
<dbReference type="Gene3D" id="1.10.10.60">
    <property type="entry name" value="Homeodomain-like"/>
    <property type="match status" value="1"/>
</dbReference>
<dbReference type="OrthoDB" id="1266582at2"/>
<dbReference type="SUPFAM" id="SSF51182">
    <property type="entry name" value="RmlC-like cupins"/>
    <property type="match status" value="1"/>
</dbReference>
<evidence type="ECO:0000259" key="4">
    <source>
        <dbReference type="PROSITE" id="PS01124"/>
    </source>
</evidence>
<evidence type="ECO:0000313" key="6">
    <source>
        <dbReference type="Proteomes" id="UP000249016"/>
    </source>
</evidence>
<dbReference type="Pfam" id="PF02311">
    <property type="entry name" value="AraC_binding"/>
    <property type="match status" value="1"/>
</dbReference>
<dbReference type="AlphaFoldDB" id="A0A327NR07"/>
<dbReference type="Proteomes" id="UP000249016">
    <property type="component" value="Unassembled WGS sequence"/>
</dbReference>
<dbReference type="GO" id="GO:0003700">
    <property type="term" value="F:DNA-binding transcription factor activity"/>
    <property type="evidence" value="ECO:0007669"/>
    <property type="project" value="InterPro"/>
</dbReference>
<evidence type="ECO:0000256" key="1">
    <source>
        <dbReference type="ARBA" id="ARBA00023015"/>
    </source>
</evidence>
<proteinExistence type="predicted"/>
<dbReference type="PANTHER" id="PTHR11019:SF190">
    <property type="entry name" value="ARAC-FAMILY REGULATORY PROTEIN"/>
    <property type="match status" value="1"/>
</dbReference>